<evidence type="ECO:0000313" key="23">
    <source>
        <dbReference type="EMBL" id="MFC4820854.1"/>
    </source>
</evidence>
<evidence type="ECO:0000256" key="19">
    <source>
        <dbReference type="ARBA" id="ARBA00025833"/>
    </source>
</evidence>
<feature type="chain" id="PRO_5045692207" description="Carboxypeptidase Q" evidence="21">
    <location>
        <begin position="20"/>
        <end position="476"/>
    </location>
</feature>
<comment type="subunit">
    <text evidence="19">Homodimer. The monomeric form is inactive while the homodimer is active.</text>
</comment>
<evidence type="ECO:0000256" key="20">
    <source>
        <dbReference type="ARBA" id="ARBA00033328"/>
    </source>
</evidence>
<keyword evidence="10 21" id="KW-0732">Signal</keyword>
<evidence type="ECO:0000256" key="4">
    <source>
        <dbReference type="ARBA" id="ARBA00004613"/>
    </source>
</evidence>
<dbReference type="Gene3D" id="3.40.630.10">
    <property type="entry name" value="Zn peptidases"/>
    <property type="match status" value="1"/>
</dbReference>
<dbReference type="InterPro" id="IPR039866">
    <property type="entry name" value="CPQ"/>
</dbReference>
<keyword evidence="15" id="KW-0482">Metalloprotease</keyword>
<dbReference type="PANTHER" id="PTHR12053:SF3">
    <property type="entry name" value="CARBOXYPEPTIDASE Q"/>
    <property type="match status" value="1"/>
</dbReference>
<keyword evidence="11" id="KW-0378">Hydrolase</keyword>
<keyword evidence="24" id="KW-1185">Reference proteome</keyword>
<evidence type="ECO:0000256" key="16">
    <source>
        <dbReference type="ARBA" id="ARBA00023145"/>
    </source>
</evidence>
<protein>
    <recommendedName>
        <fullName evidence="5">Carboxypeptidase Q</fullName>
    </recommendedName>
    <alternativeName>
        <fullName evidence="20">Plasma glutamate carboxypeptidase</fullName>
    </alternativeName>
</protein>
<keyword evidence="14" id="KW-0333">Golgi apparatus</keyword>
<dbReference type="Proteomes" id="UP001595886">
    <property type="component" value="Unassembled WGS sequence"/>
</dbReference>
<keyword evidence="16" id="KW-0865">Zymogen</keyword>
<dbReference type="SUPFAM" id="SSF53187">
    <property type="entry name" value="Zn-dependent exopeptidases"/>
    <property type="match status" value="1"/>
</dbReference>
<keyword evidence="8" id="KW-0645">Protease</keyword>
<feature type="signal peptide" evidence="21">
    <location>
        <begin position="1"/>
        <end position="19"/>
    </location>
</feature>
<accession>A0ABV9QWQ5</accession>
<gene>
    <name evidence="23" type="ORF">ACFO6Q_10995</name>
</gene>
<evidence type="ECO:0000256" key="6">
    <source>
        <dbReference type="ARBA" id="ARBA00022525"/>
    </source>
</evidence>
<evidence type="ECO:0000256" key="3">
    <source>
        <dbReference type="ARBA" id="ARBA00004555"/>
    </source>
</evidence>
<evidence type="ECO:0000313" key="24">
    <source>
        <dbReference type="Proteomes" id="UP001595886"/>
    </source>
</evidence>
<evidence type="ECO:0000256" key="18">
    <source>
        <dbReference type="ARBA" id="ARBA00023228"/>
    </source>
</evidence>
<evidence type="ECO:0000256" key="8">
    <source>
        <dbReference type="ARBA" id="ARBA00022670"/>
    </source>
</evidence>
<evidence type="ECO:0000256" key="7">
    <source>
        <dbReference type="ARBA" id="ARBA00022645"/>
    </source>
</evidence>
<keyword evidence="13" id="KW-0862">Zinc</keyword>
<dbReference type="PANTHER" id="PTHR12053">
    <property type="entry name" value="PROTEASE FAMILY M28 PLASMA GLUTAMATE CARBOXYPEPTIDASE-RELATED"/>
    <property type="match status" value="1"/>
</dbReference>
<reference evidence="24" key="1">
    <citation type="journal article" date="2019" name="Int. J. Syst. Evol. Microbiol.">
        <title>The Global Catalogue of Microorganisms (GCM) 10K type strain sequencing project: providing services to taxonomists for standard genome sequencing and annotation.</title>
        <authorList>
            <consortium name="The Broad Institute Genomics Platform"/>
            <consortium name="The Broad Institute Genome Sequencing Center for Infectious Disease"/>
            <person name="Wu L."/>
            <person name="Ma J."/>
        </authorList>
    </citation>
    <scope>NUCLEOTIDE SEQUENCE [LARGE SCALE GENOMIC DNA]</scope>
    <source>
        <strain evidence="24">CCUG 30340</strain>
    </source>
</reference>
<dbReference type="Gene3D" id="3.50.30.30">
    <property type="match status" value="1"/>
</dbReference>
<evidence type="ECO:0000256" key="5">
    <source>
        <dbReference type="ARBA" id="ARBA00014116"/>
    </source>
</evidence>
<dbReference type="InterPro" id="IPR007484">
    <property type="entry name" value="Peptidase_M28"/>
</dbReference>
<keyword evidence="18" id="KW-0458">Lysosome</keyword>
<feature type="domain" description="Peptidase M28" evidence="22">
    <location>
        <begin position="261"/>
        <end position="447"/>
    </location>
</feature>
<evidence type="ECO:0000256" key="17">
    <source>
        <dbReference type="ARBA" id="ARBA00023180"/>
    </source>
</evidence>
<evidence type="ECO:0000256" key="12">
    <source>
        <dbReference type="ARBA" id="ARBA00022824"/>
    </source>
</evidence>
<keyword evidence="9" id="KW-0479">Metal-binding</keyword>
<dbReference type="Pfam" id="PF04389">
    <property type="entry name" value="Peptidase_M28"/>
    <property type="match status" value="1"/>
</dbReference>
<evidence type="ECO:0000256" key="10">
    <source>
        <dbReference type="ARBA" id="ARBA00022729"/>
    </source>
</evidence>
<keyword evidence="6" id="KW-0964">Secreted</keyword>
<evidence type="ECO:0000256" key="14">
    <source>
        <dbReference type="ARBA" id="ARBA00023034"/>
    </source>
</evidence>
<evidence type="ECO:0000256" key="9">
    <source>
        <dbReference type="ARBA" id="ARBA00022723"/>
    </source>
</evidence>
<dbReference type="EMBL" id="JBHSHD010000008">
    <property type="protein sequence ID" value="MFC4820854.1"/>
    <property type="molecule type" value="Genomic_DNA"/>
</dbReference>
<evidence type="ECO:0000256" key="21">
    <source>
        <dbReference type="SAM" id="SignalP"/>
    </source>
</evidence>
<keyword evidence="17" id="KW-0325">Glycoprotein</keyword>
<comment type="caution">
    <text evidence="23">The sequence shown here is derived from an EMBL/GenBank/DDBJ whole genome shotgun (WGS) entry which is preliminary data.</text>
</comment>
<name>A0ABV9QWQ5_9GAMM</name>
<evidence type="ECO:0000256" key="15">
    <source>
        <dbReference type="ARBA" id="ARBA00023049"/>
    </source>
</evidence>
<evidence type="ECO:0000256" key="1">
    <source>
        <dbReference type="ARBA" id="ARBA00004240"/>
    </source>
</evidence>
<keyword evidence="7" id="KW-0121">Carboxypeptidase</keyword>
<comment type="subcellular location">
    <subcellularLocation>
        <location evidence="1">Endoplasmic reticulum</location>
    </subcellularLocation>
    <subcellularLocation>
        <location evidence="3">Golgi apparatus</location>
    </subcellularLocation>
    <subcellularLocation>
        <location evidence="2">Lysosome</location>
    </subcellularLocation>
    <subcellularLocation>
        <location evidence="4">Secreted</location>
    </subcellularLocation>
</comment>
<evidence type="ECO:0000256" key="11">
    <source>
        <dbReference type="ARBA" id="ARBA00022801"/>
    </source>
</evidence>
<evidence type="ECO:0000256" key="2">
    <source>
        <dbReference type="ARBA" id="ARBA00004371"/>
    </source>
</evidence>
<evidence type="ECO:0000259" key="22">
    <source>
        <dbReference type="Pfam" id="PF04389"/>
    </source>
</evidence>
<evidence type="ECO:0000256" key="13">
    <source>
        <dbReference type="ARBA" id="ARBA00022833"/>
    </source>
</evidence>
<dbReference type="RefSeq" id="WP_380020939.1">
    <property type="nucleotide sequence ID" value="NZ_JBHSHD010000008.1"/>
</dbReference>
<organism evidence="23 24">
    <name type="scientific">Dokdonella ginsengisoli</name>
    <dbReference type="NCBI Taxonomy" id="363846"/>
    <lineage>
        <taxon>Bacteria</taxon>
        <taxon>Pseudomonadati</taxon>
        <taxon>Pseudomonadota</taxon>
        <taxon>Gammaproteobacteria</taxon>
        <taxon>Lysobacterales</taxon>
        <taxon>Rhodanobacteraceae</taxon>
        <taxon>Dokdonella</taxon>
    </lineage>
</organism>
<proteinExistence type="predicted"/>
<keyword evidence="12" id="KW-0256">Endoplasmic reticulum</keyword>
<sequence length="476" mass="50140">MRLTPLALAFCFAAPAAFAAGKPTTIAPADIAIAEQLREKALRDDTAWEFTEGLTTEVGPRLAAGPNDLKAREWVTARFKALGFDKVWSEPVTFPKWVRRGEHAEVLAPFPQPLSLLALGHSPGTPAGGISAEVVGFDSFDALKAADPAAVRGKIVYVGARMHAHQDGHDYGIGSQVRVDGPPLATQKGAAAFLLRSAGTDNDRLPHTGVTRFDPGQPAIPAAALSSPDADQIERMLKRGQPVRVKLVLDCGFEGEYTGANVIAELRGSKTPDQHFVMGGHLDSWDPGTGAIDDAAGIGISVGAARLIAQLPKRPARSIRVVAFANEEAGLFGGKAMAEKYRKSIGNTVLGSESDAGADRIWKITATVKPEARDAIGQIAAVLKPLGIEYDAQAPGRGGSDLSALHAVGMAGLSLHQDATRYFAWHHTANDTLDKIDPEQLRQNVAAYAVVAYLAAQANGDFGSAPGAFAKDQGED</sequence>